<sequence length="961" mass="105453">MFDHFIRFFTLSDQGKAYPDNRLLPDEDYPTLPVVAGDRLRFLVPAADLPRCPVEYLSVRLKNLRTQATTSCGQLRLQDGELCTRIRLRINRPPRPGQWRQFALQGQTPDRNGIMQPISILRTFTGQQPAIEEYIEAIRQHFQDYPYTPVSVDRFGNELLIRVYHSRYFRLGNQPLQIALGENRLLNTNQPRLTASLAGTQQRPAQDSYEVLIGSDIEAGNLFTLAGSSYTAKAGDAPADVLSGLARSGAPLQGRRLFVAENSTVFAKAEGGTATLVNRNSPTLELLYSHSENGNDLYTVVVGADVQPGNIFQITVPGQPTKTRIAQAGDTAGAIAAFFFNYGDRLAAPSGTLPAKAVQAGVRTIANTNQPQLLLLNKQRHPATTVSTYNVFVGTSIRKGNVFVVGDRRVVAEDTDTVLTIAEKLGYSGYPFQVELPGGVLIEAIGLPEGIIFNSQTMQLSGRAVKAGTYPVVFKAVNGQGNTQQAVLTLTVNELPGSPLRALTPNWNPQTGRFVSRYGGGDGTPVRFSMPGYAYFQDSPEFIVPVSARQQTQFYVGYIQSGVGYHNILVDVDPVGGNNPVEPGTTEVPAGAVSLGNAATTALQSFSYTLDTTIFGNLAGEALTVYAAKGYAYGTDNIADVELLDGAVWLIDLPRVCDVWVPQLPTGCYRLEIYNTKTDAVHAVSNPLELLANADDTSVIRYGDNHPGSGRQRFGHYYAEPGLMQQLRLPVALSYPMQRQKEVVYTTFEGTTARSSAQSELEYTLVTEAQPGVFHRALYAALKHPALYIDGEPFYCEGELKELPINGQYRLMQSRATLLLQNSLRHDRDRLAMPVSHTLSFRAATIEQITGADGLLIALRKDGSLLPVRAGQLIQPGAYDLLVRCEGEDLYLTVYRNNRSTGRSWLRRRRLNRSAQPFDVRPGDRLVLVLKPADNLSATISQFQPGTEESPYSDGFLFQPE</sequence>
<name>A0ABP8NDV3_9BACT</name>
<dbReference type="SUPFAM" id="SSF49313">
    <property type="entry name" value="Cadherin-like"/>
    <property type="match status" value="1"/>
</dbReference>
<evidence type="ECO:0000313" key="2">
    <source>
        <dbReference type="Proteomes" id="UP001501175"/>
    </source>
</evidence>
<reference evidence="2" key="1">
    <citation type="journal article" date="2019" name="Int. J. Syst. Evol. Microbiol.">
        <title>The Global Catalogue of Microorganisms (GCM) 10K type strain sequencing project: providing services to taxonomists for standard genome sequencing and annotation.</title>
        <authorList>
            <consortium name="The Broad Institute Genomics Platform"/>
            <consortium name="The Broad Institute Genome Sequencing Center for Infectious Disease"/>
            <person name="Wu L."/>
            <person name="Ma J."/>
        </authorList>
    </citation>
    <scope>NUCLEOTIDE SEQUENCE [LARGE SCALE GENOMIC DNA]</scope>
    <source>
        <strain evidence="2">JCM 17927</strain>
    </source>
</reference>
<proteinExistence type="predicted"/>
<dbReference type="EMBL" id="BAABHD010000076">
    <property type="protein sequence ID" value="GAA4464203.1"/>
    <property type="molecule type" value="Genomic_DNA"/>
</dbReference>
<gene>
    <name evidence="1" type="ORF">GCM10023189_43180</name>
</gene>
<dbReference type="Pfam" id="PF05345">
    <property type="entry name" value="He_PIG"/>
    <property type="match status" value="1"/>
</dbReference>
<dbReference type="Proteomes" id="UP001501175">
    <property type="component" value="Unassembled WGS sequence"/>
</dbReference>
<protein>
    <submittedName>
        <fullName evidence="1">Uncharacterized protein</fullName>
    </submittedName>
</protein>
<evidence type="ECO:0000313" key="1">
    <source>
        <dbReference type="EMBL" id="GAA4464203.1"/>
    </source>
</evidence>
<keyword evidence="2" id="KW-1185">Reference proteome</keyword>
<dbReference type="InterPro" id="IPR015919">
    <property type="entry name" value="Cadherin-like_sf"/>
</dbReference>
<comment type="caution">
    <text evidence="1">The sequence shown here is derived from an EMBL/GenBank/DDBJ whole genome shotgun (WGS) entry which is preliminary data.</text>
</comment>
<dbReference type="InterPro" id="IPR013783">
    <property type="entry name" value="Ig-like_fold"/>
</dbReference>
<organism evidence="1 2">
    <name type="scientific">Nibrella saemangeumensis</name>
    <dbReference type="NCBI Taxonomy" id="1084526"/>
    <lineage>
        <taxon>Bacteria</taxon>
        <taxon>Pseudomonadati</taxon>
        <taxon>Bacteroidota</taxon>
        <taxon>Cytophagia</taxon>
        <taxon>Cytophagales</taxon>
        <taxon>Spirosomataceae</taxon>
        <taxon>Nibrella</taxon>
    </lineage>
</organism>
<dbReference type="Gene3D" id="2.60.40.10">
    <property type="entry name" value="Immunoglobulins"/>
    <property type="match status" value="1"/>
</dbReference>
<accession>A0ABP8NDV3</accession>
<dbReference type="RefSeq" id="WP_345246976.1">
    <property type="nucleotide sequence ID" value="NZ_BAABHD010000076.1"/>
</dbReference>